<feature type="non-terminal residue" evidence="1">
    <location>
        <position position="1"/>
    </location>
</feature>
<protein>
    <submittedName>
        <fullName evidence="1">Uncharacterized protein</fullName>
    </submittedName>
</protein>
<dbReference type="EMBL" id="LKEX01017260">
    <property type="protein sequence ID" value="KYN50271.1"/>
    <property type="molecule type" value="Genomic_DNA"/>
</dbReference>
<reference evidence="1 2" key="1">
    <citation type="submission" date="2016-03" db="EMBL/GenBank/DDBJ databases">
        <title>Cyphomyrmex costatus WGS genome.</title>
        <authorList>
            <person name="Nygaard S."/>
            <person name="Hu H."/>
            <person name="Boomsma J."/>
            <person name="Zhang G."/>
        </authorList>
    </citation>
    <scope>NUCLEOTIDE SEQUENCE [LARGE SCALE GENOMIC DNA]</scope>
    <source>
        <strain evidence="1">MS0001</strain>
        <tissue evidence="1">Whole body</tissue>
    </source>
</reference>
<dbReference type="STRING" id="456900.A0A151K2P9"/>
<sequence>LYYSKAWELLERSYEVKRILVMRHLSLIVNLPALEKETTSGLTKLTDDVQQHLASLATMNVSVGPEMVVYLLESKLSKQTLNKWESSLEKGIDSVIQVRSLTFRTFISHEFVRAILQR</sequence>
<gene>
    <name evidence="1" type="ORF">ALC62_08582</name>
</gene>
<evidence type="ECO:0000313" key="2">
    <source>
        <dbReference type="Proteomes" id="UP000078542"/>
    </source>
</evidence>
<evidence type="ECO:0000313" key="1">
    <source>
        <dbReference type="EMBL" id="KYN50271.1"/>
    </source>
</evidence>
<name>A0A151K2P9_9HYME</name>
<organism evidence="1 2">
    <name type="scientific">Cyphomyrmex costatus</name>
    <dbReference type="NCBI Taxonomy" id="456900"/>
    <lineage>
        <taxon>Eukaryota</taxon>
        <taxon>Metazoa</taxon>
        <taxon>Ecdysozoa</taxon>
        <taxon>Arthropoda</taxon>
        <taxon>Hexapoda</taxon>
        <taxon>Insecta</taxon>
        <taxon>Pterygota</taxon>
        <taxon>Neoptera</taxon>
        <taxon>Endopterygota</taxon>
        <taxon>Hymenoptera</taxon>
        <taxon>Apocrita</taxon>
        <taxon>Aculeata</taxon>
        <taxon>Formicoidea</taxon>
        <taxon>Formicidae</taxon>
        <taxon>Myrmicinae</taxon>
        <taxon>Cyphomyrmex</taxon>
    </lineage>
</organism>
<dbReference type="Pfam" id="PF03564">
    <property type="entry name" value="DUF1759"/>
    <property type="match status" value="1"/>
</dbReference>
<accession>A0A151K2P9</accession>
<dbReference type="Proteomes" id="UP000078542">
    <property type="component" value="Unassembled WGS sequence"/>
</dbReference>
<keyword evidence="2" id="KW-1185">Reference proteome</keyword>
<dbReference type="AlphaFoldDB" id="A0A151K2P9"/>
<comment type="caution">
    <text evidence="1">The sequence shown here is derived from an EMBL/GenBank/DDBJ whole genome shotgun (WGS) entry which is preliminary data.</text>
</comment>
<proteinExistence type="predicted"/>
<dbReference type="InterPro" id="IPR005312">
    <property type="entry name" value="DUF1759"/>
</dbReference>